<organism evidence="8 9">
    <name type="scientific">Phoxinus phoxinus</name>
    <name type="common">Eurasian minnow</name>
    <dbReference type="NCBI Taxonomy" id="58324"/>
    <lineage>
        <taxon>Eukaryota</taxon>
        <taxon>Metazoa</taxon>
        <taxon>Chordata</taxon>
        <taxon>Craniata</taxon>
        <taxon>Vertebrata</taxon>
        <taxon>Euteleostomi</taxon>
        <taxon>Actinopterygii</taxon>
        <taxon>Neopterygii</taxon>
        <taxon>Teleostei</taxon>
        <taxon>Ostariophysi</taxon>
        <taxon>Cypriniformes</taxon>
        <taxon>Leuciscidae</taxon>
        <taxon>Phoxininae</taxon>
        <taxon>Phoxinus</taxon>
    </lineage>
</organism>
<dbReference type="SUPFAM" id="SSF48726">
    <property type="entry name" value="Immunoglobulin"/>
    <property type="match status" value="1"/>
</dbReference>
<evidence type="ECO:0000256" key="3">
    <source>
        <dbReference type="ARBA" id="ARBA00023136"/>
    </source>
</evidence>
<evidence type="ECO:0000313" key="8">
    <source>
        <dbReference type="EMBL" id="KAK7146121.1"/>
    </source>
</evidence>
<evidence type="ECO:0000256" key="5">
    <source>
        <dbReference type="SAM" id="Phobius"/>
    </source>
</evidence>
<dbReference type="SMART" id="SM00409">
    <property type="entry name" value="IG"/>
    <property type="match status" value="1"/>
</dbReference>
<keyword evidence="2 5" id="KW-0812">Transmembrane</keyword>
<dbReference type="EMBL" id="JAYKXH010000014">
    <property type="protein sequence ID" value="KAK7146121.1"/>
    <property type="molecule type" value="Genomic_DNA"/>
</dbReference>
<comment type="subcellular location">
    <subcellularLocation>
        <location evidence="1">Membrane</location>
    </subcellularLocation>
</comment>
<accession>A0AAN9H1H6</accession>
<feature type="region of interest" description="Disordered" evidence="4">
    <location>
        <begin position="198"/>
        <end position="221"/>
    </location>
</feature>
<evidence type="ECO:0000259" key="7">
    <source>
        <dbReference type="SMART" id="SM00409"/>
    </source>
</evidence>
<evidence type="ECO:0008006" key="10">
    <source>
        <dbReference type="Google" id="ProtNLM"/>
    </source>
</evidence>
<dbReference type="GO" id="GO:0004888">
    <property type="term" value="F:transmembrane signaling receptor activity"/>
    <property type="evidence" value="ECO:0007669"/>
    <property type="project" value="TreeGrafter"/>
</dbReference>
<dbReference type="InterPro" id="IPR050671">
    <property type="entry name" value="CD300_family_receptors"/>
</dbReference>
<evidence type="ECO:0000313" key="9">
    <source>
        <dbReference type="Proteomes" id="UP001364617"/>
    </source>
</evidence>
<gene>
    <name evidence="8" type="ORF">R3I93_013757</name>
</gene>
<feature type="domain" description="Immunoglobulin V-set" evidence="6">
    <location>
        <begin position="25"/>
        <end position="99"/>
    </location>
</feature>
<dbReference type="PANTHER" id="PTHR11860:SF118">
    <property type="entry name" value="CMRF35-LIKE MOLECULE 3-RELATED"/>
    <property type="match status" value="1"/>
</dbReference>
<dbReference type="GO" id="GO:0005886">
    <property type="term" value="C:plasma membrane"/>
    <property type="evidence" value="ECO:0007669"/>
    <property type="project" value="TreeGrafter"/>
</dbReference>
<evidence type="ECO:0000256" key="1">
    <source>
        <dbReference type="ARBA" id="ARBA00004370"/>
    </source>
</evidence>
<dbReference type="InterPro" id="IPR036179">
    <property type="entry name" value="Ig-like_dom_sf"/>
</dbReference>
<feature type="transmembrane region" description="Helical" evidence="5">
    <location>
        <begin position="166"/>
        <end position="189"/>
    </location>
</feature>
<keyword evidence="9" id="KW-1185">Reference proteome</keyword>
<proteinExistence type="predicted"/>
<evidence type="ECO:0000256" key="4">
    <source>
        <dbReference type="SAM" id="MobiDB-lite"/>
    </source>
</evidence>
<dbReference type="Gene3D" id="2.60.40.10">
    <property type="entry name" value="Immunoglobulins"/>
    <property type="match status" value="1"/>
</dbReference>
<dbReference type="Proteomes" id="UP001364617">
    <property type="component" value="Unassembled WGS sequence"/>
</dbReference>
<sequence length="238" mass="26445">MKFSLVLTSVLMKSGDVFERTVGEKVEIRCPYSDDNKYTPKYFCRNPCGNKHVLIKTAKTDQVVSDGRYSMIDNVSGRFFTVTIKDLRLKDSGVYYCGVDKWFRDTLKKVHLSVRKAAPVNRPSHISEKTITSTTTTTTAWTTATLTSAVVTSSLQTNDSFYNINVAVVCAGVLVLLVFGVLVALVFLCRKRSHSTSRSLTGAVPENSVQDSPDLNQMGTSAHSQFYPKVPISDYKPY</sequence>
<evidence type="ECO:0000256" key="2">
    <source>
        <dbReference type="ARBA" id="ARBA00022692"/>
    </source>
</evidence>
<dbReference type="Pfam" id="PF07686">
    <property type="entry name" value="V-set"/>
    <property type="match status" value="1"/>
</dbReference>
<dbReference type="PANTHER" id="PTHR11860">
    <property type="entry name" value="POLYMERIC-IMMUNOGLOBULIN RECEPTOR"/>
    <property type="match status" value="1"/>
</dbReference>
<keyword evidence="5" id="KW-1133">Transmembrane helix</keyword>
<name>A0AAN9H1H6_9TELE</name>
<dbReference type="AlphaFoldDB" id="A0AAN9H1H6"/>
<dbReference type="CDD" id="cd05716">
    <property type="entry name" value="IgV_pIgR_like"/>
    <property type="match status" value="1"/>
</dbReference>
<comment type="caution">
    <text evidence="8">The sequence shown here is derived from an EMBL/GenBank/DDBJ whole genome shotgun (WGS) entry which is preliminary data.</text>
</comment>
<dbReference type="InterPro" id="IPR013106">
    <property type="entry name" value="Ig_V-set"/>
</dbReference>
<protein>
    <recommendedName>
        <fullName evidence="10">Immunoglobulin subtype domain-containing protein</fullName>
    </recommendedName>
</protein>
<keyword evidence="3 5" id="KW-0472">Membrane</keyword>
<reference evidence="8 9" key="1">
    <citation type="submission" date="2024-02" db="EMBL/GenBank/DDBJ databases">
        <title>Chromosome-level genome assembly of the Eurasian Minnow (Phoxinus phoxinus).</title>
        <authorList>
            <person name="Oriowo T.O."/>
            <person name="Martin S."/>
            <person name="Stange M."/>
            <person name="Chrysostomakis Y."/>
            <person name="Brown T."/>
            <person name="Winkler S."/>
            <person name="Kukowka S."/>
            <person name="Myers E.W."/>
            <person name="Bohne A."/>
        </authorList>
    </citation>
    <scope>NUCLEOTIDE SEQUENCE [LARGE SCALE GENOMIC DNA]</scope>
    <source>
        <strain evidence="8">ZFMK-TIS-60720</strain>
        <tissue evidence="8">Whole Organism</tissue>
    </source>
</reference>
<evidence type="ECO:0000259" key="6">
    <source>
        <dbReference type="SMART" id="SM00406"/>
    </source>
</evidence>
<dbReference type="SMART" id="SM00406">
    <property type="entry name" value="IGv"/>
    <property type="match status" value="1"/>
</dbReference>
<dbReference type="InterPro" id="IPR003599">
    <property type="entry name" value="Ig_sub"/>
</dbReference>
<dbReference type="InterPro" id="IPR013783">
    <property type="entry name" value="Ig-like_fold"/>
</dbReference>
<feature type="compositionally biased region" description="Polar residues" evidence="4">
    <location>
        <begin position="207"/>
        <end position="221"/>
    </location>
</feature>
<feature type="domain" description="Immunoglobulin" evidence="7">
    <location>
        <begin position="15"/>
        <end position="115"/>
    </location>
</feature>